<organism evidence="2 3">
    <name type="scientific">Scleroderma citrinum Foug A</name>
    <dbReference type="NCBI Taxonomy" id="1036808"/>
    <lineage>
        <taxon>Eukaryota</taxon>
        <taxon>Fungi</taxon>
        <taxon>Dikarya</taxon>
        <taxon>Basidiomycota</taxon>
        <taxon>Agaricomycotina</taxon>
        <taxon>Agaricomycetes</taxon>
        <taxon>Agaricomycetidae</taxon>
        <taxon>Boletales</taxon>
        <taxon>Sclerodermatineae</taxon>
        <taxon>Sclerodermataceae</taxon>
        <taxon>Scleroderma</taxon>
    </lineage>
</organism>
<evidence type="ECO:0000313" key="2">
    <source>
        <dbReference type="EMBL" id="KIM61878.1"/>
    </source>
</evidence>
<keyword evidence="3" id="KW-1185">Reference proteome</keyword>
<dbReference type="HOGENOM" id="CLU_2360986_0_0_1"/>
<evidence type="ECO:0000313" key="3">
    <source>
        <dbReference type="Proteomes" id="UP000053989"/>
    </source>
</evidence>
<proteinExistence type="predicted"/>
<feature type="region of interest" description="Disordered" evidence="1">
    <location>
        <begin position="17"/>
        <end position="41"/>
    </location>
</feature>
<name>A0A0C2ZJU2_9AGAM</name>
<reference evidence="3" key="2">
    <citation type="submission" date="2015-01" db="EMBL/GenBank/DDBJ databases">
        <title>Evolutionary Origins and Diversification of the Mycorrhizal Mutualists.</title>
        <authorList>
            <consortium name="DOE Joint Genome Institute"/>
            <consortium name="Mycorrhizal Genomics Consortium"/>
            <person name="Kohler A."/>
            <person name="Kuo A."/>
            <person name="Nagy L.G."/>
            <person name="Floudas D."/>
            <person name="Copeland A."/>
            <person name="Barry K.W."/>
            <person name="Cichocki N."/>
            <person name="Veneault-Fourrey C."/>
            <person name="LaButti K."/>
            <person name="Lindquist E.A."/>
            <person name="Lipzen A."/>
            <person name="Lundell T."/>
            <person name="Morin E."/>
            <person name="Murat C."/>
            <person name="Riley R."/>
            <person name="Ohm R."/>
            <person name="Sun H."/>
            <person name="Tunlid A."/>
            <person name="Henrissat B."/>
            <person name="Grigoriev I.V."/>
            <person name="Hibbett D.S."/>
            <person name="Martin F."/>
        </authorList>
    </citation>
    <scope>NUCLEOTIDE SEQUENCE [LARGE SCALE GENOMIC DNA]</scope>
    <source>
        <strain evidence="3">Foug A</strain>
    </source>
</reference>
<protein>
    <submittedName>
        <fullName evidence="2">Uncharacterized protein</fullName>
    </submittedName>
</protein>
<accession>A0A0C2ZJU2</accession>
<gene>
    <name evidence="2" type="ORF">SCLCIDRAFT_860436</name>
</gene>
<sequence>MGLLWVPVSHYDVQCHRHRGNSKKPDRYRTQGHPALLPPRGDLRGVRLQRHQCEPSVQQDGVVPAPRCKHEATMPWSAVRLGACEHFIMSKMVYRT</sequence>
<dbReference type="Proteomes" id="UP000053989">
    <property type="component" value="Unassembled WGS sequence"/>
</dbReference>
<reference evidence="2 3" key="1">
    <citation type="submission" date="2014-04" db="EMBL/GenBank/DDBJ databases">
        <authorList>
            <consortium name="DOE Joint Genome Institute"/>
            <person name="Kuo A."/>
            <person name="Kohler A."/>
            <person name="Nagy L.G."/>
            <person name="Floudas D."/>
            <person name="Copeland A."/>
            <person name="Barry K.W."/>
            <person name="Cichocki N."/>
            <person name="Veneault-Fourrey C."/>
            <person name="LaButti K."/>
            <person name="Lindquist E.A."/>
            <person name="Lipzen A."/>
            <person name="Lundell T."/>
            <person name="Morin E."/>
            <person name="Murat C."/>
            <person name="Sun H."/>
            <person name="Tunlid A."/>
            <person name="Henrissat B."/>
            <person name="Grigoriev I.V."/>
            <person name="Hibbett D.S."/>
            <person name="Martin F."/>
            <person name="Nordberg H.P."/>
            <person name="Cantor M.N."/>
            <person name="Hua S.X."/>
        </authorList>
    </citation>
    <scope>NUCLEOTIDE SEQUENCE [LARGE SCALE GENOMIC DNA]</scope>
    <source>
        <strain evidence="2 3">Foug A</strain>
    </source>
</reference>
<dbReference type="InParanoid" id="A0A0C2ZJU2"/>
<dbReference type="EMBL" id="KN822047">
    <property type="protein sequence ID" value="KIM61878.1"/>
    <property type="molecule type" value="Genomic_DNA"/>
</dbReference>
<evidence type="ECO:0000256" key="1">
    <source>
        <dbReference type="SAM" id="MobiDB-lite"/>
    </source>
</evidence>
<dbReference type="AlphaFoldDB" id="A0A0C2ZJU2"/>